<dbReference type="RefSeq" id="WP_099957388.1">
    <property type="nucleotide sequence ID" value="NZ_CP028844.1"/>
</dbReference>
<dbReference type="Proteomes" id="UP000244755">
    <property type="component" value="Chromosome 2"/>
</dbReference>
<evidence type="ECO:0000256" key="1">
    <source>
        <dbReference type="SAM" id="SignalP"/>
    </source>
</evidence>
<dbReference type="AlphaFoldDB" id="A0A2R4WW44"/>
<organism evidence="2 3">
    <name type="scientific">Methylobacterium currus</name>
    <dbReference type="NCBI Taxonomy" id="2051553"/>
    <lineage>
        <taxon>Bacteria</taxon>
        <taxon>Pseudomonadati</taxon>
        <taxon>Pseudomonadota</taxon>
        <taxon>Alphaproteobacteria</taxon>
        <taxon>Hyphomicrobiales</taxon>
        <taxon>Methylobacteriaceae</taxon>
        <taxon>Methylobacterium</taxon>
    </lineage>
</organism>
<feature type="chain" id="PRO_5015305055" evidence="1">
    <location>
        <begin position="18"/>
        <end position="153"/>
    </location>
</feature>
<evidence type="ECO:0000313" key="2">
    <source>
        <dbReference type="EMBL" id="AWB25753.1"/>
    </source>
</evidence>
<sequence length="153" mass="16141">MLNSVGTIISASMGAVAVTLVVSCTDAAPVTLPDPPAPIARPAEYAFGDVIASLDNRAAKAAQDALRPSFGRGIEVTLIAPASTNFTALARWYETRAQEAGWQPIADFTARLGRGRHGFAYSRGERAFAMVWIDATAPDGSRPVTVIRLGWPG</sequence>
<evidence type="ECO:0000313" key="3">
    <source>
        <dbReference type="Proteomes" id="UP000244755"/>
    </source>
</evidence>
<keyword evidence="3" id="KW-1185">Reference proteome</keyword>
<reference evidence="2 3" key="1">
    <citation type="submission" date="2018-04" db="EMBL/GenBank/DDBJ databases">
        <title>Methylobacterium sp. PR1016A genome.</title>
        <authorList>
            <person name="Park W."/>
        </authorList>
    </citation>
    <scope>NUCLEOTIDE SEQUENCE [LARGE SCALE GENOMIC DNA]</scope>
    <source>
        <strain evidence="2 3">PR1016A</strain>
    </source>
</reference>
<dbReference type="KEGG" id="mee:DA075_33515"/>
<feature type="signal peptide" evidence="1">
    <location>
        <begin position="1"/>
        <end position="17"/>
    </location>
</feature>
<proteinExistence type="predicted"/>
<dbReference type="EMBL" id="CP028844">
    <property type="protein sequence ID" value="AWB25753.1"/>
    <property type="molecule type" value="Genomic_DNA"/>
</dbReference>
<accession>A0A2R4WW44</accession>
<protein>
    <submittedName>
        <fullName evidence="2">Uncharacterized protein</fullName>
    </submittedName>
</protein>
<keyword evidence="1" id="KW-0732">Signal</keyword>
<gene>
    <name evidence="2" type="ORF">DA075_33515</name>
</gene>
<dbReference type="OrthoDB" id="9801609at2"/>
<name>A0A2R4WW44_9HYPH</name>